<dbReference type="PANTHER" id="PTHR31836">
    <property type="match status" value="1"/>
</dbReference>
<dbReference type="PROSITE" id="PS51257">
    <property type="entry name" value="PROKAR_LIPOPROTEIN"/>
    <property type="match status" value="1"/>
</dbReference>
<keyword evidence="1 2" id="KW-0732">Signal</keyword>
<accession>A0A0A1SKF8</accession>
<dbReference type="Pfam" id="PF03330">
    <property type="entry name" value="DPBB_1"/>
    <property type="match status" value="1"/>
</dbReference>
<reference evidence="4 5" key="1">
    <citation type="journal article" date="2015" name="Genome Announc.">
        <title>Draft Genome Sequence and Gene Annotation of the Entomopathogenic Fungus Verticillium hemipterigenum.</title>
        <authorList>
            <person name="Horn F."/>
            <person name="Habel A."/>
            <person name="Scharf D.H."/>
            <person name="Dworschak J."/>
            <person name="Brakhage A.A."/>
            <person name="Guthke R."/>
            <person name="Hertweck C."/>
            <person name="Linde J."/>
        </authorList>
    </citation>
    <scope>NUCLEOTIDE SEQUENCE [LARGE SCALE GENOMIC DNA]</scope>
</reference>
<proteinExistence type="predicted"/>
<feature type="domain" description="RlpA-like protein double-psi beta-barrel" evidence="3">
    <location>
        <begin position="21"/>
        <end position="96"/>
    </location>
</feature>
<dbReference type="EMBL" id="CDHN01000001">
    <property type="protein sequence ID" value="CEJ80678.1"/>
    <property type="molecule type" value="Genomic_DNA"/>
</dbReference>
<dbReference type="OrthoDB" id="406505at2759"/>
<name>A0A0A1SKF8_9HYPO</name>
<dbReference type="InterPro" id="IPR036908">
    <property type="entry name" value="RlpA-like_sf"/>
</dbReference>
<dbReference type="SUPFAM" id="SSF50685">
    <property type="entry name" value="Barwin-like endoglucanases"/>
    <property type="match status" value="1"/>
</dbReference>
<evidence type="ECO:0000259" key="3">
    <source>
        <dbReference type="Pfam" id="PF03330"/>
    </source>
</evidence>
<gene>
    <name evidence="4" type="ORF">VHEMI00849</name>
</gene>
<dbReference type="InterPro" id="IPR051477">
    <property type="entry name" value="Expansin_CellWall"/>
</dbReference>
<evidence type="ECO:0000256" key="2">
    <source>
        <dbReference type="SAM" id="SignalP"/>
    </source>
</evidence>
<dbReference type="CDD" id="cd22191">
    <property type="entry name" value="DPBB_RlpA_EXP_N-like"/>
    <property type="match status" value="1"/>
</dbReference>
<dbReference type="PANTHER" id="PTHR31836:SF28">
    <property type="entry name" value="SRCR DOMAIN-CONTAINING PROTEIN-RELATED"/>
    <property type="match status" value="1"/>
</dbReference>
<dbReference type="InterPro" id="IPR009009">
    <property type="entry name" value="RlpA-like_DPBB"/>
</dbReference>
<organism evidence="4 5">
    <name type="scientific">[Torrubiella] hemipterigena</name>
    <dbReference type="NCBI Taxonomy" id="1531966"/>
    <lineage>
        <taxon>Eukaryota</taxon>
        <taxon>Fungi</taxon>
        <taxon>Dikarya</taxon>
        <taxon>Ascomycota</taxon>
        <taxon>Pezizomycotina</taxon>
        <taxon>Sordariomycetes</taxon>
        <taxon>Hypocreomycetidae</taxon>
        <taxon>Hypocreales</taxon>
        <taxon>Clavicipitaceae</taxon>
        <taxon>Clavicipitaceae incertae sedis</taxon>
        <taxon>'Torrubiella' clade</taxon>
    </lineage>
</organism>
<protein>
    <submittedName>
        <fullName evidence="4">Putative Rare lipoprotein A (RlpA)-like protein</fullName>
    </submittedName>
</protein>
<dbReference type="HOGENOM" id="CLU_047639_6_1_1"/>
<dbReference type="Proteomes" id="UP000039046">
    <property type="component" value="Unassembled WGS sequence"/>
</dbReference>
<feature type="signal peptide" evidence="2">
    <location>
        <begin position="1"/>
        <end position="18"/>
    </location>
</feature>
<keyword evidence="5" id="KW-1185">Reference proteome</keyword>
<dbReference type="AlphaFoldDB" id="A0A0A1SKF8"/>
<evidence type="ECO:0000256" key="1">
    <source>
        <dbReference type="ARBA" id="ARBA00022729"/>
    </source>
</evidence>
<feature type="chain" id="PRO_5001989537" evidence="2">
    <location>
        <begin position="19"/>
        <end position="112"/>
    </location>
</feature>
<dbReference type="Gene3D" id="2.40.40.10">
    <property type="entry name" value="RlpA-like domain"/>
    <property type="match status" value="1"/>
</dbReference>
<sequence length="112" mass="11802">MLFKAVALIAAAATGVVANHGDITYYSVGLGACGKTNNDNEMVAAVGHNLYDKQHPCGKHINVHYKGKTVNVKVVDRCGGCNDNSLDLSPSAFKKLVGSLGPGRVQADWEFA</sequence>
<evidence type="ECO:0000313" key="4">
    <source>
        <dbReference type="EMBL" id="CEJ80678.1"/>
    </source>
</evidence>
<keyword evidence="4" id="KW-0449">Lipoprotein</keyword>
<evidence type="ECO:0000313" key="5">
    <source>
        <dbReference type="Proteomes" id="UP000039046"/>
    </source>
</evidence>
<dbReference type="STRING" id="1531966.A0A0A1SKF8"/>